<keyword evidence="2" id="KW-1185">Reference proteome</keyword>
<dbReference type="EMBL" id="JBHLUU010000112">
    <property type="protein sequence ID" value="MFC0476843.1"/>
    <property type="molecule type" value="Genomic_DNA"/>
</dbReference>
<protein>
    <recommendedName>
        <fullName evidence="3">LAGLIDADG homing endonuclease</fullName>
    </recommendedName>
</protein>
<evidence type="ECO:0000313" key="2">
    <source>
        <dbReference type="Proteomes" id="UP001589738"/>
    </source>
</evidence>
<proteinExistence type="predicted"/>
<accession>A0ABV6KU31</accession>
<evidence type="ECO:0000313" key="1">
    <source>
        <dbReference type="EMBL" id="MFC0476843.1"/>
    </source>
</evidence>
<comment type="caution">
    <text evidence="1">The sequence shown here is derived from an EMBL/GenBank/DDBJ whole genome shotgun (WGS) entry which is preliminary data.</text>
</comment>
<sequence length="137" mass="15708">METIHLSGLIKSTIQSVEGCYITTTEKKKWGFTPKNKWDLKWGQVDVTEDKIRIVLDTVPGRYTEETLLEFIDIPVKSKGRKTTGFFIKKSEKPIPHYDAIEISIYEKDLANLSSKKLLDFIKTCSEESSFKTKASK</sequence>
<dbReference type="Proteomes" id="UP001589738">
    <property type="component" value="Unassembled WGS sequence"/>
</dbReference>
<gene>
    <name evidence="1" type="ORF">ACFFHF_16695</name>
</gene>
<name>A0ABV6KU31_9BACI</name>
<reference evidence="1 2" key="1">
    <citation type="submission" date="2024-09" db="EMBL/GenBank/DDBJ databases">
        <authorList>
            <person name="Sun Q."/>
            <person name="Mori K."/>
        </authorList>
    </citation>
    <scope>NUCLEOTIDE SEQUENCE [LARGE SCALE GENOMIC DNA]</scope>
    <source>
        <strain evidence="1 2">CGMCC 1.9126</strain>
    </source>
</reference>
<dbReference type="RefSeq" id="WP_160549280.1">
    <property type="nucleotide sequence ID" value="NZ_JBHLUU010000112.1"/>
</dbReference>
<organism evidence="1 2">
    <name type="scientific">Robertmurraya beringensis</name>
    <dbReference type="NCBI Taxonomy" id="641660"/>
    <lineage>
        <taxon>Bacteria</taxon>
        <taxon>Bacillati</taxon>
        <taxon>Bacillota</taxon>
        <taxon>Bacilli</taxon>
        <taxon>Bacillales</taxon>
        <taxon>Bacillaceae</taxon>
        <taxon>Robertmurraya</taxon>
    </lineage>
</organism>
<evidence type="ECO:0008006" key="3">
    <source>
        <dbReference type="Google" id="ProtNLM"/>
    </source>
</evidence>